<dbReference type="PROSITE" id="PS01095">
    <property type="entry name" value="GH18_1"/>
    <property type="match status" value="1"/>
</dbReference>
<dbReference type="OrthoDB" id="76388at2759"/>
<dbReference type="EMBL" id="AZBU02000006">
    <property type="protein sequence ID" value="TKR72517.1"/>
    <property type="molecule type" value="Genomic_DNA"/>
</dbReference>
<dbReference type="SMART" id="SM00636">
    <property type="entry name" value="Glyco_18"/>
    <property type="match status" value="1"/>
</dbReference>
<dbReference type="GO" id="GO:0005975">
    <property type="term" value="P:carbohydrate metabolic process"/>
    <property type="evidence" value="ECO:0007669"/>
    <property type="project" value="InterPro"/>
</dbReference>
<reference evidence="7 8" key="1">
    <citation type="journal article" date="2015" name="Genome Biol.">
        <title>Comparative genomics of Steinernema reveals deeply conserved gene regulatory networks.</title>
        <authorList>
            <person name="Dillman A.R."/>
            <person name="Macchietto M."/>
            <person name="Porter C.F."/>
            <person name="Rogers A."/>
            <person name="Williams B."/>
            <person name="Antoshechkin I."/>
            <person name="Lee M.M."/>
            <person name="Goodwin Z."/>
            <person name="Lu X."/>
            <person name="Lewis E.E."/>
            <person name="Goodrich-Blair H."/>
            <person name="Stock S.P."/>
            <person name="Adams B.J."/>
            <person name="Sternberg P.W."/>
            <person name="Mortazavi A."/>
        </authorList>
    </citation>
    <scope>NUCLEOTIDE SEQUENCE [LARGE SCALE GENOMIC DNA]</scope>
    <source>
        <strain evidence="7 8">ALL</strain>
    </source>
</reference>
<comment type="similarity">
    <text evidence="4">Belongs to the glycosyl hydrolase 18 family.</text>
</comment>
<feature type="chain" id="PRO_5020738797" description="GH18 domain-containing protein" evidence="5">
    <location>
        <begin position="29"/>
        <end position="384"/>
    </location>
</feature>
<feature type="domain" description="GH18" evidence="6">
    <location>
        <begin position="32"/>
        <end position="384"/>
    </location>
</feature>
<evidence type="ECO:0000256" key="1">
    <source>
        <dbReference type="ARBA" id="ARBA00022801"/>
    </source>
</evidence>
<feature type="signal peptide" evidence="5">
    <location>
        <begin position="1"/>
        <end position="28"/>
    </location>
</feature>
<dbReference type="GO" id="GO:0005576">
    <property type="term" value="C:extracellular region"/>
    <property type="evidence" value="ECO:0007669"/>
    <property type="project" value="TreeGrafter"/>
</dbReference>
<evidence type="ECO:0000256" key="4">
    <source>
        <dbReference type="RuleBase" id="RU004453"/>
    </source>
</evidence>
<dbReference type="Gene3D" id="3.20.20.80">
    <property type="entry name" value="Glycosidases"/>
    <property type="match status" value="1"/>
</dbReference>
<proteinExistence type="inferred from homology"/>
<dbReference type="Gene3D" id="3.10.50.10">
    <property type="match status" value="1"/>
</dbReference>
<accession>A0A4U5MS28</accession>
<comment type="caution">
    <text evidence="7">The sequence shown here is derived from an EMBL/GenBank/DDBJ whole genome shotgun (WGS) entry which is preliminary data.</text>
</comment>
<protein>
    <recommendedName>
        <fullName evidence="6">GH18 domain-containing protein</fullName>
    </recommendedName>
</protein>
<evidence type="ECO:0000313" key="8">
    <source>
        <dbReference type="Proteomes" id="UP000298663"/>
    </source>
</evidence>
<keyword evidence="1 3" id="KW-0378">Hydrolase</keyword>
<evidence type="ECO:0000313" key="7">
    <source>
        <dbReference type="EMBL" id="TKR72517.1"/>
    </source>
</evidence>
<dbReference type="InterPro" id="IPR001579">
    <property type="entry name" value="Glyco_hydro_18_chit_AS"/>
</dbReference>
<reference evidence="7 8" key="2">
    <citation type="journal article" date="2019" name="G3 (Bethesda)">
        <title>Hybrid Assembly of the Genome of the Entomopathogenic Nematode Steinernema carpocapsae Identifies the X-Chromosome.</title>
        <authorList>
            <person name="Serra L."/>
            <person name="Macchietto M."/>
            <person name="Macias-Munoz A."/>
            <person name="McGill C.J."/>
            <person name="Rodriguez I.M."/>
            <person name="Rodriguez B."/>
            <person name="Murad R."/>
            <person name="Mortazavi A."/>
        </authorList>
    </citation>
    <scope>NUCLEOTIDE SEQUENCE [LARGE SCALE GENOMIC DNA]</scope>
    <source>
        <strain evidence="7 8">ALL</strain>
    </source>
</reference>
<keyword evidence="8" id="KW-1185">Reference proteome</keyword>
<dbReference type="SUPFAM" id="SSF51445">
    <property type="entry name" value="(Trans)glycosidases"/>
    <property type="match status" value="1"/>
</dbReference>
<dbReference type="PANTHER" id="PTHR11177">
    <property type="entry name" value="CHITINASE"/>
    <property type="match status" value="1"/>
</dbReference>
<dbReference type="STRING" id="34508.A0A4U5MS28"/>
<gene>
    <name evidence="7" type="ORF">L596_019951</name>
</gene>
<dbReference type="GO" id="GO:0004568">
    <property type="term" value="F:chitinase activity"/>
    <property type="evidence" value="ECO:0007669"/>
    <property type="project" value="TreeGrafter"/>
</dbReference>
<dbReference type="InterPro" id="IPR011583">
    <property type="entry name" value="Chitinase_II/V-like_cat"/>
</dbReference>
<dbReference type="Pfam" id="PF00704">
    <property type="entry name" value="Glyco_hydro_18"/>
    <property type="match status" value="1"/>
</dbReference>
<dbReference type="GO" id="GO:0008061">
    <property type="term" value="F:chitin binding"/>
    <property type="evidence" value="ECO:0007669"/>
    <property type="project" value="InterPro"/>
</dbReference>
<dbReference type="AlphaFoldDB" id="A0A4U5MS28"/>
<sequence length="384" mass="43811">MSCFWCDYQRSTMKLLIVLLGFITVVAGMSDKIISCYTRPNEPTPSQIDPYLCTHIMILGSTYINKDCTPDMPNPSQILPMLDLKQDNSDLNIFLTLTPSNPTMSKLVQNEDLMHAYVANVTAYLLKYELDGFDLDWEFPAWSPDANPIFDKAGLTALLKIFRTAFDAAPRKLELSLAVAGPMTIPLKSYNISALNQYADFVQIMNYDFHDWTWYLEVTGFNAPLYQDFKKEWPVFKDFNSNFTLHLYMNGGLAPEKIVFGIPTYARGYELLTNDLHYDYAPATGPSKMFGDDLTFPQVCAALNSGNFTVVWDDMCKSPYFWGQKQWVSYENKKSITFKAAYAKDHHLRGIMLFDLPTDDYLGQCNMGTRYPLIRSAKRAFLGV</sequence>
<evidence type="ECO:0000256" key="5">
    <source>
        <dbReference type="SAM" id="SignalP"/>
    </source>
</evidence>
<dbReference type="InterPro" id="IPR001223">
    <property type="entry name" value="Glyco_hydro18_cat"/>
</dbReference>
<keyword evidence="2 3" id="KW-0326">Glycosidase</keyword>
<evidence type="ECO:0000256" key="2">
    <source>
        <dbReference type="ARBA" id="ARBA00023295"/>
    </source>
</evidence>
<dbReference type="PROSITE" id="PS51910">
    <property type="entry name" value="GH18_2"/>
    <property type="match status" value="1"/>
</dbReference>
<dbReference type="Proteomes" id="UP000298663">
    <property type="component" value="Unassembled WGS sequence"/>
</dbReference>
<name>A0A4U5MS28_STECR</name>
<dbReference type="InterPro" id="IPR050314">
    <property type="entry name" value="Glycosyl_Hydrlase_18"/>
</dbReference>
<evidence type="ECO:0000259" key="6">
    <source>
        <dbReference type="PROSITE" id="PS51910"/>
    </source>
</evidence>
<dbReference type="GO" id="GO:0006032">
    <property type="term" value="P:chitin catabolic process"/>
    <property type="evidence" value="ECO:0007669"/>
    <property type="project" value="TreeGrafter"/>
</dbReference>
<organism evidence="7 8">
    <name type="scientific">Steinernema carpocapsae</name>
    <name type="common">Entomopathogenic nematode</name>
    <dbReference type="NCBI Taxonomy" id="34508"/>
    <lineage>
        <taxon>Eukaryota</taxon>
        <taxon>Metazoa</taxon>
        <taxon>Ecdysozoa</taxon>
        <taxon>Nematoda</taxon>
        <taxon>Chromadorea</taxon>
        <taxon>Rhabditida</taxon>
        <taxon>Tylenchina</taxon>
        <taxon>Panagrolaimomorpha</taxon>
        <taxon>Strongyloidoidea</taxon>
        <taxon>Steinernematidae</taxon>
        <taxon>Steinernema</taxon>
    </lineage>
</organism>
<keyword evidence="5" id="KW-0732">Signal</keyword>
<dbReference type="InterPro" id="IPR017853">
    <property type="entry name" value="GH"/>
</dbReference>
<dbReference type="PANTHER" id="PTHR11177:SF317">
    <property type="entry name" value="CHITINASE 12-RELATED"/>
    <property type="match status" value="1"/>
</dbReference>
<dbReference type="InterPro" id="IPR029070">
    <property type="entry name" value="Chitinase_insertion_sf"/>
</dbReference>
<dbReference type="SUPFAM" id="SSF54556">
    <property type="entry name" value="Chitinase insertion domain"/>
    <property type="match status" value="1"/>
</dbReference>
<evidence type="ECO:0000256" key="3">
    <source>
        <dbReference type="RuleBase" id="RU000489"/>
    </source>
</evidence>